<feature type="compositionally biased region" description="Polar residues" evidence="1">
    <location>
        <begin position="1455"/>
        <end position="1476"/>
    </location>
</feature>
<dbReference type="Proteomes" id="UP000198519">
    <property type="component" value="Unassembled WGS sequence"/>
</dbReference>
<evidence type="ECO:0000313" key="5">
    <source>
        <dbReference type="Proteomes" id="UP000198519"/>
    </source>
</evidence>
<dbReference type="EMBL" id="FOUE01000002">
    <property type="protein sequence ID" value="SFM14391.1"/>
    <property type="molecule type" value="Genomic_DNA"/>
</dbReference>
<protein>
    <recommendedName>
        <fullName evidence="3">Bacterial Ig-like domain-containing protein</fullName>
    </recommendedName>
</protein>
<name>A0A1I4NFW6_9GAMM</name>
<evidence type="ECO:0000256" key="2">
    <source>
        <dbReference type="SAM" id="SignalP"/>
    </source>
</evidence>
<feature type="compositionally biased region" description="Acidic residues" evidence="1">
    <location>
        <begin position="973"/>
        <end position="994"/>
    </location>
</feature>
<feature type="compositionally biased region" description="Gly residues" evidence="1">
    <location>
        <begin position="1227"/>
        <end position="1240"/>
    </location>
</feature>
<evidence type="ECO:0000313" key="4">
    <source>
        <dbReference type="EMBL" id="SFM14391.1"/>
    </source>
</evidence>
<keyword evidence="2" id="KW-0732">Signal</keyword>
<evidence type="ECO:0000259" key="3">
    <source>
        <dbReference type="Pfam" id="PF19077"/>
    </source>
</evidence>
<feature type="region of interest" description="Disordered" evidence="1">
    <location>
        <begin position="1092"/>
        <end position="1374"/>
    </location>
</feature>
<feature type="compositionally biased region" description="Basic and acidic residues" evidence="1">
    <location>
        <begin position="1265"/>
        <end position="1277"/>
    </location>
</feature>
<feature type="signal peptide" evidence="2">
    <location>
        <begin position="1"/>
        <end position="24"/>
    </location>
</feature>
<dbReference type="GO" id="GO:0005509">
    <property type="term" value="F:calcium ion binding"/>
    <property type="evidence" value="ECO:0007669"/>
    <property type="project" value="InterPro"/>
</dbReference>
<feature type="compositionally biased region" description="Basic and acidic residues" evidence="1">
    <location>
        <begin position="906"/>
        <end position="920"/>
    </location>
</feature>
<dbReference type="SUPFAM" id="SSF103647">
    <property type="entry name" value="TSP type-3 repeat"/>
    <property type="match status" value="2"/>
</dbReference>
<proteinExistence type="predicted"/>
<feature type="compositionally biased region" description="Acidic residues" evidence="1">
    <location>
        <begin position="1324"/>
        <end position="1374"/>
    </location>
</feature>
<dbReference type="Pfam" id="PF19077">
    <property type="entry name" value="Big_13"/>
    <property type="match status" value="3"/>
</dbReference>
<feature type="compositionally biased region" description="Gly residues" evidence="1">
    <location>
        <begin position="940"/>
        <end position="954"/>
    </location>
</feature>
<sequence>MRVMRNTALCGLLASVIPVGGVQAATTDLVGGSAWTALLKGERFDYPEDTQAQAAGTEVVGGANHASFYYNYDDLGTPADISDDILSLRLRVGDETKTSYSAYAFVGIDANEDGVLDAFISSGSGKTSIWDPGTDSNISPSTTSIANKPFVTVPQDTTNYNFAVVSATNDPDWDGNTDLDLDSNPDVFVSFSVNISDLDALLTNAGIPMTVETGLRFISLTATQTNSLNSDFNGIDDGTNDDWGKPYEELGLFTPTVNPGGVVDTVAPITPTVVSQVTSDTTPTITGTFDSTDFDTFTVEVNGTTYSLNDGNLTNIGNDWSLTIPNALPEATYAVTATATDGAGNSSVDTTTGELVIDLSGPAAPTVVSQTTSDTTPTISGSFDSADTDVLTVFVDGVTYTLGDGNLTASGDTWNLTIPAGNEVLEGTYPVTATATDAQGNPTTDGTTDELIVDLTAPAAPTVNSQVTSDTTPTITGTYPSADATALTVEVNGVTYTLNGSTGPLTAVGDNWSLTIPTAMVEGTYPVTAKASNALGNSSTDTTTNELIIDLTGPVAPTVVSQTTSDTTPTITGTYSSADSVALTVNVNGVDYTLNDGSLSATGDAWTLVIPAVNELAEATYDVTATAEDSVGNATSDATNGELVIDLTGPTAPTVDNLITADTTPELTGTYNSSDSASLFVTVNGVTYTLGDGDLTALGDDWTVVIPDPNAVVPGVYDVTAIAKDAYNNETQDSSTNELTVEADHDGDGIPNSVDLDDDNDGIPDSVEGNGAVDTDGDGIPDSLDLDSDNDGLLDLVESGLGAALIATLDADSDGVIDAGNPFGTNGLSDDVETATDSATLNYTVVDTDGDTVYDFRDLDSDNDGITDVVESGGSDPDNDGQLGGGDEGGSVDENGIPSGGPVSPKNDDGDGEPNYRDPDSDNDGIPDVTEAGGEDQGDGTAGPGDPGNGGLPGGTPLIPKDSDGDGIPDYQDNTDSDGDGTPDTADLDDDNDGIPDSVEGNGAVDTDGDGIPDSLDLDSDNDGLLDLVESGLDAILIGLLDSNSDGVIDVGNPFGANGLSDDVETSADSNVLFYTVADTDGDAVYDFRDLDSDNDGITDVVESGGSDPDADGRLGDGDEASNTYANGVPLNGPLTPQDKDGDTIANFRDLDSDDDGLHDVVEAGGDDGDQDGRLGDGDETANVDANGMPAGGPLTPPDTDGDTVKDYLDLDADNDGIPDVTESGGNDSGNGTLGAGDPGNNGVPSSGPLSPVDTDGDGDDDYRDLDSDNDGVKDIVEAGGSDSDNDGKVDGFSDPNGDGYDDGNASNPLPVPDTDNDGRPDFQDNDDADNDGIPDTVDVDDDNDGIPDLLEGDGAVDTDGDGIADSLDLDSDNDGIFDLAESGAASPLALDADNDGRINGPVGSNGLADAVETSADSGSVNYNGGLPVDTDGDGVADFRDIDSDNDGIADVTENGGTDNGNGRLTGTPNVNGVISGTTGKTVDTDKDGQPNFRDLDSDNDGEKDIEEVGGTDKDGDGKIDDFDDRDGDGYDDSTRLTAGDLDNDGVLDYVQAKPHASEPAGVVETGVKGVGGCTVGSGAPFDPTLPALLVVSLMVAGRSRVQRLVAVLKEKY</sequence>
<accession>A0A1I4NFW6</accession>
<feature type="region of interest" description="Disordered" evidence="1">
    <location>
        <begin position="743"/>
        <end position="778"/>
    </location>
</feature>
<feature type="domain" description="Bacterial Ig-like" evidence="3">
    <location>
        <begin position="562"/>
        <end position="646"/>
    </location>
</feature>
<feature type="compositionally biased region" description="Acidic residues" evidence="1">
    <location>
        <begin position="1255"/>
        <end position="1264"/>
    </location>
</feature>
<dbReference type="InterPro" id="IPR028974">
    <property type="entry name" value="TSP_type-3_rpt"/>
</dbReference>
<evidence type="ECO:0000256" key="1">
    <source>
        <dbReference type="SAM" id="MobiDB-lite"/>
    </source>
</evidence>
<gene>
    <name evidence="4" type="ORF">SAMN04487963_1367</name>
</gene>
<dbReference type="NCBIfam" id="NF033191">
    <property type="entry name" value="JDVT-CTERM"/>
    <property type="match status" value="1"/>
</dbReference>
<feature type="compositionally biased region" description="Basic and acidic residues" evidence="1">
    <location>
        <begin position="1483"/>
        <end position="1503"/>
    </location>
</feature>
<dbReference type="PANTHER" id="PTHR10199:SF119">
    <property type="entry name" value="RE20510P"/>
    <property type="match status" value="1"/>
</dbReference>
<dbReference type="STRING" id="488535.SAMN04487963_1367"/>
<feature type="compositionally biased region" description="Acidic residues" evidence="1">
    <location>
        <begin position="1522"/>
        <end position="1532"/>
    </location>
</feature>
<reference evidence="5" key="1">
    <citation type="submission" date="2016-10" db="EMBL/GenBank/DDBJ databases">
        <authorList>
            <person name="Varghese N."/>
            <person name="Submissions S."/>
        </authorList>
    </citation>
    <scope>NUCLEOTIDE SEQUENCE [LARGE SCALE GENOMIC DNA]</scope>
    <source>
        <strain evidence="5">CGMCC 1.7061</strain>
    </source>
</reference>
<dbReference type="RefSeq" id="WP_139214338.1">
    <property type="nucleotide sequence ID" value="NZ_FOUE01000002.1"/>
</dbReference>
<dbReference type="OrthoDB" id="8481600at2"/>
<keyword evidence="5" id="KW-1185">Reference proteome</keyword>
<feature type="domain" description="Bacterial Ig-like" evidence="3">
    <location>
        <begin position="276"/>
        <end position="358"/>
    </location>
</feature>
<feature type="domain" description="Bacterial Ig-like" evidence="3">
    <location>
        <begin position="465"/>
        <end position="550"/>
    </location>
</feature>
<feature type="compositionally biased region" description="Basic and acidic residues" evidence="1">
    <location>
        <begin position="1511"/>
        <end position="1521"/>
    </location>
</feature>
<feature type="region of interest" description="Disordered" evidence="1">
    <location>
        <begin position="1416"/>
        <end position="1538"/>
    </location>
</feature>
<dbReference type="InterPro" id="IPR044016">
    <property type="entry name" value="Big_13"/>
</dbReference>
<feature type="chain" id="PRO_5011779327" description="Bacterial Ig-like domain-containing protein" evidence="2">
    <location>
        <begin position="25"/>
        <end position="1613"/>
    </location>
</feature>
<dbReference type="Gene3D" id="2.60.40.10">
    <property type="entry name" value="Immunoglobulins"/>
    <property type="match status" value="5"/>
</dbReference>
<dbReference type="PANTHER" id="PTHR10199">
    <property type="entry name" value="THROMBOSPONDIN"/>
    <property type="match status" value="1"/>
</dbReference>
<organism evidence="4 5">
    <name type="scientific">Marinobacter zhejiangensis</name>
    <dbReference type="NCBI Taxonomy" id="488535"/>
    <lineage>
        <taxon>Bacteria</taxon>
        <taxon>Pseudomonadati</taxon>
        <taxon>Pseudomonadota</taxon>
        <taxon>Gammaproteobacteria</taxon>
        <taxon>Pseudomonadales</taxon>
        <taxon>Marinobacteraceae</taxon>
        <taxon>Marinobacter</taxon>
    </lineage>
</organism>
<dbReference type="InterPro" id="IPR013783">
    <property type="entry name" value="Ig-like_fold"/>
</dbReference>
<dbReference type="NCBIfam" id="NF033510">
    <property type="entry name" value="Ca_tandemer"/>
    <property type="match status" value="4"/>
</dbReference>
<dbReference type="Gene3D" id="4.10.1080.10">
    <property type="entry name" value="TSP type-3 repeat"/>
    <property type="match status" value="2"/>
</dbReference>
<feature type="region of interest" description="Disordered" evidence="1">
    <location>
        <begin position="856"/>
        <end position="1014"/>
    </location>
</feature>